<sequence length="359" mass="39198">ADLLKELDEGDEIRDSDISELRRTTDLSLRVTKETARAIGRSMAALVATERHLWLTLSDMKEKDRVFLLDAPLSPSGLFDDAVNSVVDSSGIPALTGLLGGSSPDGSGQLRAAPSGERRGAPHYSVSVTPPCPQEAVLPTLPVLQGAAVSSERPPQSFPPSNVVELGSSPPPRGSLGPLVQVLPAGDPLQDTVLGAHTTPKASLERLVPLVDHLAAWKLLPNVSAWVLHTVERDYRIQFGAPPPPFNGVSPTLVGPEQGLVMEQEVPALLRKEAIEVVPPHDRESGFYSRYFIVPKKDGGLRPILDLRLLNRSVMRLKFKMLTIKQVVSQIRSEDWFVTIDLKDAYFHVSILPQHRKFL</sequence>
<dbReference type="SUPFAM" id="SSF56672">
    <property type="entry name" value="DNA/RNA polymerases"/>
    <property type="match status" value="1"/>
</dbReference>
<reference evidence="5 6" key="1">
    <citation type="submission" date="2024-05" db="EMBL/GenBank/DDBJ databases">
        <title>Genome sequencing and assembly of Indian major carp, Cirrhinus mrigala (Hamilton, 1822).</title>
        <authorList>
            <person name="Mohindra V."/>
            <person name="Chowdhury L.M."/>
            <person name="Lal K."/>
            <person name="Jena J.K."/>
        </authorList>
    </citation>
    <scope>NUCLEOTIDE SEQUENCE [LARGE SCALE GENOMIC DNA]</scope>
    <source>
        <strain evidence="5">CM1030</strain>
        <tissue evidence="5">Blood</tissue>
    </source>
</reference>
<feature type="domain" description="Reverse transcriptase" evidence="4">
    <location>
        <begin position="275"/>
        <end position="359"/>
    </location>
</feature>
<comment type="similarity">
    <text evidence="1">Belongs to the beta type-B retroviral polymerase family. HERV class-II K(HML-2) pol subfamily.</text>
</comment>
<dbReference type="PANTHER" id="PTHR33050">
    <property type="entry name" value="REVERSE TRANSCRIPTASE DOMAIN-CONTAINING PROTEIN"/>
    <property type="match status" value="1"/>
</dbReference>
<dbReference type="Gene3D" id="3.30.70.270">
    <property type="match status" value="1"/>
</dbReference>
<dbReference type="PROSITE" id="PS50878">
    <property type="entry name" value="RT_POL"/>
    <property type="match status" value="1"/>
</dbReference>
<evidence type="ECO:0000313" key="6">
    <source>
        <dbReference type="Proteomes" id="UP001529510"/>
    </source>
</evidence>
<name>A0ABD0NCH4_CIRMR</name>
<proteinExistence type="inferred from homology"/>
<dbReference type="EC" id="3.1.26.4" evidence="2"/>
<feature type="non-terminal residue" evidence="5">
    <location>
        <position position="1"/>
    </location>
</feature>
<dbReference type="GO" id="GO:0004523">
    <property type="term" value="F:RNA-DNA hybrid ribonuclease activity"/>
    <property type="evidence" value="ECO:0007669"/>
    <property type="project" value="UniProtKB-EC"/>
</dbReference>
<evidence type="ECO:0000256" key="1">
    <source>
        <dbReference type="ARBA" id="ARBA00010879"/>
    </source>
</evidence>
<accession>A0ABD0NCH4</accession>
<feature type="region of interest" description="Disordered" evidence="3">
    <location>
        <begin position="97"/>
        <end position="125"/>
    </location>
</feature>
<gene>
    <name evidence="5" type="ORF">M9458_043459</name>
</gene>
<dbReference type="PANTHER" id="PTHR33050:SF7">
    <property type="entry name" value="RIBONUCLEASE H"/>
    <property type="match status" value="1"/>
</dbReference>
<feature type="non-terminal residue" evidence="5">
    <location>
        <position position="359"/>
    </location>
</feature>
<feature type="compositionally biased region" description="Low complexity" evidence="3">
    <location>
        <begin position="97"/>
        <end position="108"/>
    </location>
</feature>
<keyword evidence="6" id="KW-1185">Reference proteome</keyword>
<dbReference type="AlphaFoldDB" id="A0ABD0NCH4"/>
<evidence type="ECO:0000256" key="3">
    <source>
        <dbReference type="SAM" id="MobiDB-lite"/>
    </source>
</evidence>
<dbReference type="InterPro" id="IPR000477">
    <property type="entry name" value="RT_dom"/>
</dbReference>
<dbReference type="InterPro" id="IPR052055">
    <property type="entry name" value="Hepadnavirus_pol/RT"/>
</dbReference>
<dbReference type="InterPro" id="IPR043502">
    <property type="entry name" value="DNA/RNA_pol_sf"/>
</dbReference>
<evidence type="ECO:0000259" key="4">
    <source>
        <dbReference type="PROSITE" id="PS50878"/>
    </source>
</evidence>
<organism evidence="5 6">
    <name type="scientific">Cirrhinus mrigala</name>
    <name type="common">Mrigala</name>
    <dbReference type="NCBI Taxonomy" id="683832"/>
    <lineage>
        <taxon>Eukaryota</taxon>
        <taxon>Metazoa</taxon>
        <taxon>Chordata</taxon>
        <taxon>Craniata</taxon>
        <taxon>Vertebrata</taxon>
        <taxon>Euteleostomi</taxon>
        <taxon>Actinopterygii</taxon>
        <taxon>Neopterygii</taxon>
        <taxon>Teleostei</taxon>
        <taxon>Ostariophysi</taxon>
        <taxon>Cypriniformes</taxon>
        <taxon>Cyprinidae</taxon>
        <taxon>Labeoninae</taxon>
        <taxon>Labeonini</taxon>
        <taxon>Cirrhinus</taxon>
    </lineage>
</organism>
<evidence type="ECO:0000313" key="5">
    <source>
        <dbReference type="EMBL" id="KAL0159734.1"/>
    </source>
</evidence>
<comment type="caution">
    <text evidence="5">The sequence shown here is derived from an EMBL/GenBank/DDBJ whole genome shotgun (WGS) entry which is preliminary data.</text>
</comment>
<protein>
    <recommendedName>
        <fullName evidence="2">ribonuclease H</fullName>
        <ecNumber evidence="2">3.1.26.4</ecNumber>
    </recommendedName>
</protein>
<dbReference type="Gene3D" id="3.10.10.10">
    <property type="entry name" value="HIV Type 1 Reverse Transcriptase, subunit A, domain 1"/>
    <property type="match status" value="1"/>
</dbReference>
<dbReference type="EMBL" id="JAMKFB020000022">
    <property type="protein sequence ID" value="KAL0159734.1"/>
    <property type="molecule type" value="Genomic_DNA"/>
</dbReference>
<dbReference type="InterPro" id="IPR043128">
    <property type="entry name" value="Rev_trsase/Diguanyl_cyclase"/>
</dbReference>
<dbReference type="Proteomes" id="UP001529510">
    <property type="component" value="Unassembled WGS sequence"/>
</dbReference>
<evidence type="ECO:0000256" key="2">
    <source>
        <dbReference type="ARBA" id="ARBA00012180"/>
    </source>
</evidence>
<feature type="region of interest" description="Disordered" evidence="3">
    <location>
        <begin position="148"/>
        <end position="179"/>
    </location>
</feature>